<dbReference type="Proteomes" id="UP001476950">
    <property type="component" value="Unassembled WGS sequence"/>
</dbReference>
<dbReference type="EMBL" id="JAMPLM010000044">
    <property type="protein sequence ID" value="MEP1061791.1"/>
    <property type="molecule type" value="Genomic_DNA"/>
</dbReference>
<name>A0ABV0KRD6_9CYAN</name>
<comment type="caution">
    <text evidence="1">The sequence shown here is derived from an EMBL/GenBank/DDBJ whole genome shotgun (WGS) entry which is preliminary data.</text>
</comment>
<accession>A0ABV0KRD6</accession>
<dbReference type="RefSeq" id="WP_190448014.1">
    <property type="nucleotide sequence ID" value="NZ_JAMPLM010000044.1"/>
</dbReference>
<sequence>MKSKVAQGTLTAMKKWNALSQLVLALALVQAVLVVAIALYRTRTPPTVVQGTHSPAARKVSSVNDDLSLVLSSSSPSDKGPSTVVLSCLSQFVDLTAQLEAKRALIALLASSNNEVYLDDLVVPTAPTATERREVHLTTGTFVQTELAATGWVQFKQEPGCRAAKTIALVSRRAQQAGSGGWKR</sequence>
<organism evidence="1 2">
    <name type="scientific">Stenomitos frigidus AS-A4</name>
    <dbReference type="NCBI Taxonomy" id="2933935"/>
    <lineage>
        <taxon>Bacteria</taxon>
        <taxon>Bacillati</taxon>
        <taxon>Cyanobacteriota</taxon>
        <taxon>Cyanophyceae</taxon>
        <taxon>Leptolyngbyales</taxon>
        <taxon>Leptolyngbyaceae</taxon>
        <taxon>Stenomitos</taxon>
    </lineage>
</organism>
<reference evidence="1 2" key="1">
    <citation type="submission" date="2022-04" db="EMBL/GenBank/DDBJ databases">
        <title>Positive selection, recombination, and allopatry shape intraspecific diversity of widespread and dominant cyanobacteria.</title>
        <authorList>
            <person name="Wei J."/>
            <person name="Shu W."/>
            <person name="Hu C."/>
        </authorList>
    </citation>
    <scope>NUCLEOTIDE SEQUENCE [LARGE SCALE GENOMIC DNA]</scope>
    <source>
        <strain evidence="1 2">AS-A4</strain>
    </source>
</reference>
<evidence type="ECO:0000313" key="2">
    <source>
        <dbReference type="Proteomes" id="UP001476950"/>
    </source>
</evidence>
<proteinExistence type="predicted"/>
<evidence type="ECO:0000313" key="1">
    <source>
        <dbReference type="EMBL" id="MEP1061791.1"/>
    </source>
</evidence>
<protein>
    <submittedName>
        <fullName evidence="1">Uncharacterized protein</fullName>
    </submittedName>
</protein>
<keyword evidence="2" id="KW-1185">Reference proteome</keyword>
<gene>
    <name evidence="1" type="ORF">NDI38_25805</name>
</gene>